<sequence>MLLPNLNDCKFEALKKVKFKSLLKNINLNLANRPSLNLEIYLSQN</sequence>
<evidence type="ECO:0000313" key="2">
    <source>
        <dbReference type="Proteomes" id="UP000016636"/>
    </source>
</evidence>
<evidence type="ECO:0000313" key="1">
    <source>
        <dbReference type="EMBL" id="ERJ22005.1"/>
    </source>
</evidence>
<name>U2EWH5_9BACT</name>
<dbReference type="RefSeq" id="WP_021084594.1">
    <property type="nucleotide sequence ID" value="NZ_ANNE01000011.1"/>
</dbReference>
<accession>U2EWH5</accession>
<dbReference type="PATRIC" id="fig|1242966.3.peg.1235"/>
<reference evidence="1 2" key="1">
    <citation type="journal article" date="2013" name="BMC Genomics">
        <title>Comparative genomics of Campylobacter concisus isolates reveals genetic diversity and provides insights into disease association.</title>
        <authorList>
            <person name="Deshpande N.P."/>
            <person name="Kaakoush N.O."/>
            <person name="Wilkins M.R."/>
            <person name="Mitchell H.M."/>
        </authorList>
    </citation>
    <scope>NUCLEOTIDE SEQUENCE [LARGE SCALE GENOMIC DNA]</scope>
    <source>
        <strain evidence="1 2">UNSW3</strain>
    </source>
</reference>
<organism evidence="1 2">
    <name type="scientific">Campylobacter concisus UNSW3</name>
    <dbReference type="NCBI Taxonomy" id="1242966"/>
    <lineage>
        <taxon>Bacteria</taxon>
        <taxon>Pseudomonadati</taxon>
        <taxon>Campylobacterota</taxon>
        <taxon>Epsilonproteobacteria</taxon>
        <taxon>Campylobacterales</taxon>
        <taxon>Campylobacteraceae</taxon>
        <taxon>Campylobacter</taxon>
    </lineage>
</organism>
<gene>
    <name evidence="1" type="ORF">UNSW3_1498</name>
</gene>
<protein>
    <submittedName>
        <fullName evidence="1">Uncharacterized protein</fullName>
    </submittedName>
</protein>
<proteinExistence type="predicted"/>
<dbReference type="AlphaFoldDB" id="U2EWH5"/>
<dbReference type="Proteomes" id="UP000016636">
    <property type="component" value="Unassembled WGS sequence"/>
</dbReference>
<comment type="caution">
    <text evidence="1">The sequence shown here is derived from an EMBL/GenBank/DDBJ whole genome shotgun (WGS) entry which is preliminary data.</text>
</comment>
<dbReference type="EMBL" id="ANNE01000011">
    <property type="protein sequence ID" value="ERJ22005.1"/>
    <property type="molecule type" value="Genomic_DNA"/>
</dbReference>